<dbReference type="FunFam" id="3.30.160.60:FF:000100">
    <property type="entry name" value="Zinc finger 45-like"/>
    <property type="match status" value="1"/>
</dbReference>
<dbReference type="InterPro" id="IPR036236">
    <property type="entry name" value="Znf_C2H2_sf"/>
</dbReference>
<dbReference type="AlphaFoldDB" id="A0AAD5K046"/>
<dbReference type="PROSITE" id="PS50157">
    <property type="entry name" value="ZINC_FINGER_C2H2_2"/>
    <property type="match status" value="2"/>
</dbReference>
<dbReference type="Proteomes" id="UP001209540">
    <property type="component" value="Unassembled WGS sequence"/>
</dbReference>
<dbReference type="GO" id="GO:0005634">
    <property type="term" value="C:nucleus"/>
    <property type="evidence" value="ECO:0007669"/>
    <property type="project" value="UniProtKB-SubCell"/>
</dbReference>
<keyword evidence="4 9" id="KW-0863">Zinc-finger</keyword>
<organism evidence="11 12">
    <name type="scientific">Phascolomyces articulosus</name>
    <dbReference type="NCBI Taxonomy" id="60185"/>
    <lineage>
        <taxon>Eukaryota</taxon>
        <taxon>Fungi</taxon>
        <taxon>Fungi incertae sedis</taxon>
        <taxon>Mucoromycota</taxon>
        <taxon>Mucoromycotina</taxon>
        <taxon>Mucoromycetes</taxon>
        <taxon>Mucorales</taxon>
        <taxon>Lichtheimiaceae</taxon>
        <taxon>Phascolomyces</taxon>
    </lineage>
</organism>
<feature type="non-terminal residue" evidence="11">
    <location>
        <position position="1"/>
    </location>
</feature>
<proteinExistence type="predicted"/>
<keyword evidence="7" id="KW-0804">Transcription</keyword>
<dbReference type="PROSITE" id="PS00028">
    <property type="entry name" value="ZINC_FINGER_C2H2_1"/>
    <property type="match status" value="1"/>
</dbReference>
<gene>
    <name evidence="11" type="ORF">BDA99DRAFT_412649</name>
</gene>
<dbReference type="PANTHER" id="PTHR47428:SF1">
    <property type="entry name" value="REGULATORY PROTEIN MIG1-RELATED"/>
    <property type="match status" value="1"/>
</dbReference>
<keyword evidence="5" id="KW-0862">Zinc</keyword>
<reference evidence="11" key="2">
    <citation type="submission" date="2023-02" db="EMBL/GenBank/DDBJ databases">
        <authorList>
            <consortium name="DOE Joint Genome Institute"/>
            <person name="Mondo S.J."/>
            <person name="Chang Y."/>
            <person name="Wang Y."/>
            <person name="Ahrendt S."/>
            <person name="Andreopoulos W."/>
            <person name="Barry K."/>
            <person name="Beard J."/>
            <person name="Benny G.L."/>
            <person name="Blankenship S."/>
            <person name="Bonito G."/>
            <person name="Cuomo C."/>
            <person name="Desiro A."/>
            <person name="Gervers K.A."/>
            <person name="Hundley H."/>
            <person name="Kuo A."/>
            <person name="LaButti K."/>
            <person name="Lang B.F."/>
            <person name="Lipzen A."/>
            <person name="O'Donnell K."/>
            <person name="Pangilinan J."/>
            <person name="Reynolds N."/>
            <person name="Sandor L."/>
            <person name="Smith M.W."/>
            <person name="Tsang A."/>
            <person name="Grigoriev I.V."/>
            <person name="Stajich J.E."/>
            <person name="Spatafora J.W."/>
        </authorList>
    </citation>
    <scope>NUCLEOTIDE SEQUENCE</scope>
    <source>
        <strain evidence="11">RSA 2281</strain>
    </source>
</reference>
<evidence type="ECO:0000256" key="4">
    <source>
        <dbReference type="ARBA" id="ARBA00022771"/>
    </source>
</evidence>
<dbReference type="Pfam" id="PF00096">
    <property type="entry name" value="zf-C2H2"/>
    <property type="match status" value="2"/>
</dbReference>
<dbReference type="InterPro" id="IPR051007">
    <property type="entry name" value="creA/MIG_C2H2-ZnF"/>
</dbReference>
<keyword evidence="12" id="KW-1185">Reference proteome</keyword>
<feature type="domain" description="C2H2-type" evidence="10">
    <location>
        <begin position="26"/>
        <end position="54"/>
    </location>
</feature>
<evidence type="ECO:0000313" key="11">
    <source>
        <dbReference type="EMBL" id="KAI9245108.1"/>
    </source>
</evidence>
<keyword evidence="6" id="KW-0805">Transcription regulation</keyword>
<keyword evidence="3" id="KW-0677">Repeat</keyword>
<dbReference type="GO" id="GO:0000433">
    <property type="term" value="P:carbon catabolite repression of transcription from RNA polymerase II promoter by glucose"/>
    <property type="evidence" value="ECO:0007669"/>
    <property type="project" value="TreeGrafter"/>
</dbReference>
<dbReference type="FunFam" id="3.30.160.60:FF:000125">
    <property type="entry name" value="Putative zinc finger protein 143"/>
    <property type="match status" value="1"/>
</dbReference>
<dbReference type="SMART" id="SM00355">
    <property type="entry name" value="ZnF_C2H2"/>
    <property type="match status" value="2"/>
</dbReference>
<dbReference type="EMBL" id="JAIXMP010000054">
    <property type="protein sequence ID" value="KAI9245108.1"/>
    <property type="molecule type" value="Genomic_DNA"/>
</dbReference>
<evidence type="ECO:0000256" key="8">
    <source>
        <dbReference type="ARBA" id="ARBA00023242"/>
    </source>
</evidence>
<dbReference type="Gene3D" id="3.30.160.60">
    <property type="entry name" value="Classic Zinc Finger"/>
    <property type="match status" value="2"/>
</dbReference>
<evidence type="ECO:0000256" key="3">
    <source>
        <dbReference type="ARBA" id="ARBA00022737"/>
    </source>
</evidence>
<keyword evidence="8" id="KW-0539">Nucleus</keyword>
<comment type="subcellular location">
    <subcellularLocation>
        <location evidence="1">Nucleus</location>
    </subcellularLocation>
</comment>
<dbReference type="PANTHER" id="PTHR47428">
    <property type="entry name" value="REGULATORY PROTEIN MIG1-RELATED"/>
    <property type="match status" value="1"/>
</dbReference>
<evidence type="ECO:0000256" key="5">
    <source>
        <dbReference type="ARBA" id="ARBA00022833"/>
    </source>
</evidence>
<evidence type="ECO:0000256" key="2">
    <source>
        <dbReference type="ARBA" id="ARBA00022723"/>
    </source>
</evidence>
<evidence type="ECO:0000256" key="9">
    <source>
        <dbReference type="PROSITE-ProRule" id="PRU00042"/>
    </source>
</evidence>
<name>A0AAD5K046_9FUNG</name>
<feature type="domain" description="C2H2-type" evidence="10">
    <location>
        <begin position="1"/>
        <end position="25"/>
    </location>
</feature>
<dbReference type="SUPFAM" id="SSF57667">
    <property type="entry name" value="beta-beta-alpha zinc fingers"/>
    <property type="match status" value="1"/>
</dbReference>
<comment type="caution">
    <text evidence="11">The sequence shown here is derived from an EMBL/GenBank/DDBJ whole genome shotgun (WGS) entry which is preliminary data.</text>
</comment>
<protein>
    <recommendedName>
        <fullName evidence="10">C2H2-type domain-containing protein</fullName>
    </recommendedName>
</protein>
<accession>A0AAD5K046</accession>
<dbReference type="GO" id="GO:0008270">
    <property type="term" value="F:zinc ion binding"/>
    <property type="evidence" value="ECO:0007669"/>
    <property type="project" value="UniProtKB-KW"/>
</dbReference>
<sequence length="54" mass="6726">PDCHRRFKRLEHLKRHMRIHTLERPFPCTYPGCQKTFSRSDNLTQHLKTHERRE</sequence>
<evidence type="ECO:0000256" key="6">
    <source>
        <dbReference type="ARBA" id="ARBA00023015"/>
    </source>
</evidence>
<feature type="non-terminal residue" evidence="11">
    <location>
        <position position="54"/>
    </location>
</feature>
<dbReference type="InterPro" id="IPR013087">
    <property type="entry name" value="Znf_C2H2_type"/>
</dbReference>
<reference evidence="11" key="1">
    <citation type="journal article" date="2022" name="IScience">
        <title>Evolution of zygomycete secretomes and the origins of terrestrial fungal ecologies.</title>
        <authorList>
            <person name="Chang Y."/>
            <person name="Wang Y."/>
            <person name="Mondo S."/>
            <person name="Ahrendt S."/>
            <person name="Andreopoulos W."/>
            <person name="Barry K."/>
            <person name="Beard J."/>
            <person name="Benny G.L."/>
            <person name="Blankenship S."/>
            <person name="Bonito G."/>
            <person name="Cuomo C."/>
            <person name="Desiro A."/>
            <person name="Gervers K.A."/>
            <person name="Hundley H."/>
            <person name="Kuo A."/>
            <person name="LaButti K."/>
            <person name="Lang B.F."/>
            <person name="Lipzen A."/>
            <person name="O'Donnell K."/>
            <person name="Pangilinan J."/>
            <person name="Reynolds N."/>
            <person name="Sandor L."/>
            <person name="Smith M.E."/>
            <person name="Tsang A."/>
            <person name="Grigoriev I.V."/>
            <person name="Stajich J.E."/>
            <person name="Spatafora J.W."/>
        </authorList>
    </citation>
    <scope>NUCLEOTIDE SEQUENCE</scope>
    <source>
        <strain evidence="11">RSA 2281</strain>
    </source>
</reference>
<evidence type="ECO:0000313" key="12">
    <source>
        <dbReference type="Proteomes" id="UP001209540"/>
    </source>
</evidence>
<keyword evidence="2" id="KW-0479">Metal-binding</keyword>
<dbReference type="GO" id="GO:0005737">
    <property type="term" value="C:cytoplasm"/>
    <property type="evidence" value="ECO:0007669"/>
    <property type="project" value="TreeGrafter"/>
</dbReference>
<evidence type="ECO:0000256" key="7">
    <source>
        <dbReference type="ARBA" id="ARBA00023163"/>
    </source>
</evidence>
<evidence type="ECO:0000256" key="1">
    <source>
        <dbReference type="ARBA" id="ARBA00004123"/>
    </source>
</evidence>
<dbReference type="GO" id="GO:0000978">
    <property type="term" value="F:RNA polymerase II cis-regulatory region sequence-specific DNA binding"/>
    <property type="evidence" value="ECO:0007669"/>
    <property type="project" value="TreeGrafter"/>
</dbReference>
<evidence type="ECO:0000259" key="10">
    <source>
        <dbReference type="PROSITE" id="PS50157"/>
    </source>
</evidence>